<dbReference type="AlphaFoldDB" id="A0A2M7R743"/>
<dbReference type="GO" id="GO:0005886">
    <property type="term" value="C:plasma membrane"/>
    <property type="evidence" value="ECO:0007669"/>
    <property type="project" value="TreeGrafter"/>
</dbReference>
<dbReference type="Gene3D" id="3.40.50.150">
    <property type="entry name" value="Vaccinia Virus protein VP39"/>
    <property type="match status" value="1"/>
</dbReference>
<name>A0A2M7R743_9BACT</name>
<evidence type="ECO:0008006" key="5">
    <source>
        <dbReference type="Google" id="ProtNLM"/>
    </source>
</evidence>
<accession>A0A2M7R743</accession>
<evidence type="ECO:0000256" key="1">
    <source>
        <dbReference type="ARBA" id="ARBA00022603"/>
    </source>
</evidence>
<sequence length="212" mass="24306">MYIIKEIQKIANKIDGYLHDREGQLLYNLAKKCKGRGVIVEIGSWKGKSTVWLAKGSKAGKGVKIYAVDPHTGGYEHKKFGEISTFEEFKRNIEKSQVNDIVIPLVKTSRDAAKNFNQPVELIFIDGDHEYEAVKLDFELWFPRLISGGIMAFHDVISHPGPKKVVKEFVYKSRSFRNIKFVDSIVYAEKTGANSLRDRLKNKFVFFLNNIY</sequence>
<gene>
    <name evidence="3" type="ORF">COY73_01850</name>
</gene>
<dbReference type="GO" id="GO:0008168">
    <property type="term" value="F:methyltransferase activity"/>
    <property type="evidence" value="ECO:0007669"/>
    <property type="project" value="UniProtKB-KW"/>
</dbReference>
<dbReference type="Proteomes" id="UP000230767">
    <property type="component" value="Unassembled WGS sequence"/>
</dbReference>
<comment type="caution">
    <text evidence="3">The sequence shown here is derived from an EMBL/GenBank/DDBJ whole genome shotgun (WGS) entry which is preliminary data.</text>
</comment>
<dbReference type="PANTHER" id="PTHR40048">
    <property type="entry name" value="RHAMNOSYL O-METHYLTRANSFERASE"/>
    <property type="match status" value="1"/>
</dbReference>
<protein>
    <recommendedName>
        <fullName evidence="5">Class I SAM-dependent methyltransferase</fullName>
    </recommendedName>
</protein>
<proteinExistence type="predicted"/>
<keyword evidence="2" id="KW-0808">Transferase</keyword>
<dbReference type="Pfam" id="PF13578">
    <property type="entry name" value="Methyltransf_24"/>
    <property type="match status" value="1"/>
</dbReference>
<evidence type="ECO:0000313" key="3">
    <source>
        <dbReference type="EMBL" id="PIY89115.1"/>
    </source>
</evidence>
<keyword evidence="1" id="KW-0489">Methyltransferase</keyword>
<dbReference type="GO" id="GO:0071770">
    <property type="term" value="P:DIM/DIP cell wall layer assembly"/>
    <property type="evidence" value="ECO:0007669"/>
    <property type="project" value="TreeGrafter"/>
</dbReference>
<organism evidence="3 4">
    <name type="scientific">Candidatus Nealsonbacteria bacterium CG_4_10_14_0_8_um_filter_37_14</name>
    <dbReference type="NCBI Taxonomy" id="1974684"/>
    <lineage>
        <taxon>Bacteria</taxon>
        <taxon>Candidatus Nealsoniibacteriota</taxon>
    </lineage>
</organism>
<dbReference type="PANTHER" id="PTHR40048:SF1">
    <property type="entry name" value="RHAMNOSYL O-METHYLTRANSFERASE"/>
    <property type="match status" value="1"/>
</dbReference>
<feature type="non-terminal residue" evidence="3">
    <location>
        <position position="212"/>
    </location>
</feature>
<evidence type="ECO:0000313" key="4">
    <source>
        <dbReference type="Proteomes" id="UP000230767"/>
    </source>
</evidence>
<dbReference type="SUPFAM" id="SSF53335">
    <property type="entry name" value="S-adenosyl-L-methionine-dependent methyltransferases"/>
    <property type="match status" value="1"/>
</dbReference>
<dbReference type="EMBL" id="PFLW01000048">
    <property type="protein sequence ID" value="PIY89115.1"/>
    <property type="molecule type" value="Genomic_DNA"/>
</dbReference>
<dbReference type="InterPro" id="IPR029063">
    <property type="entry name" value="SAM-dependent_MTases_sf"/>
</dbReference>
<dbReference type="GO" id="GO:0032259">
    <property type="term" value="P:methylation"/>
    <property type="evidence" value="ECO:0007669"/>
    <property type="project" value="UniProtKB-KW"/>
</dbReference>
<evidence type="ECO:0000256" key="2">
    <source>
        <dbReference type="ARBA" id="ARBA00022679"/>
    </source>
</evidence>
<reference evidence="4" key="1">
    <citation type="submission" date="2017-09" db="EMBL/GenBank/DDBJ databases">
        <title>Depth-based differentiation of microbial function through sediment-hosted aquifers and enrichment of novel symbionts in the deep terrestrial subsurface.</title>
        <authorList>
            <person name="Probst A.J."/>
            <person name="Ladd B."/>
            <person name="Jarett J.K."/>
            <person name="Geller-Mcgrath D.E."/>
            <person name="Sieber C.M.K."/>
            <person name="Emerson J.B."/>
            <person name="Anantharaman K."/>
            <person name="Thomas B.C."/>
            <person name="Malmstrom R."/>
            <person name="Stieglmeier M."/>
            <person name="Klingl A."/>
            <person name="Woyke T."/>
            <person name="Ryan C.M."/>
            <person name="Banfield J.F."/>
        </authorList>
    </citation>
    <scope>NUCLEOTIDE SEQUENCE [LARGE SCALE GENOMIC DNA]</scope>
</reference>